<dbReference type="InterPro" id="IPR003439">
    <property type="entry name" value="ABC_transporter-like_ATP-bd"/>
</dbReference>
<dbReference type="GO" id="GO:0016887">
    <property type="term" value="F:ATP hydrolysis activity"/>
    <property type="evidence" value="ECO:0007669"/>
    <property type="project" value="InterPro"/>
</dbReference>
<accession>A0A939SV74</accession>
<comment type="caution">
    <text evidence="3">The sequence shown here is derived from an EMBL/GenBank/DDBJ whole genome shotgun (WGS) entry which is preliminary data.</text>
</comment>
<gene>
    <name evidence="3" type="ORF">J4732_09150</name>
</gene>
<sequence length="112" mass="12503">MSFTIPAGHTVVVEPPARGKSTLSRLLFRFYDAERRITLDGRDIRQLTAGLRQAIGIVPQDTVFQRYAALQHRLRQTGSSDEEIERAVRLAHIHDFIVGLPDGYDTGWASAG</sequence>
<dbReference type="AlphaFoldDB" id="A0A939SV74"/>
<evidence type="ECO:0000256" key="1">
    <source>
        <dbReference type="ARBA" id="ARBA00022448"/>
    </source>
</evidence>
<feature type="domain" description="ABC transporter" evidence="2">
    <location>
        <begin position="1"/>
        <end position="95"/>
    </location>
</feature>
<dbReference type="GO" id="GO:0042626">
    <property type="term" value="F:ATPase-coupled transmembrane transporter activity"/>
    <property type="evidence" value="ECO:0007669"/>
    <property type="project" value="TreeGrafter"/>
</dbReference>
<evidence type="ECO:0000313" key="3">
    <source>
        <dbReference type="EMBL" id="MBO2006808.1"/>
    </source>
</evidence>
<keyword evidence="3" id="KW-0547">Nucleotide-binding</keyword>
<dbReference type="GO" id="GO:0016020">
    <property type="term" value="C:membrane"/>
    <property type="evidence" value="ECO:0007669"/>
    <property type="project" value="TreeGrafter"/>
</dbReference>
<protein>
    <submittedName>
        <fullName evidence="3">ATP-binding cassette domain-containing protein</fullName>
    </submittedName>
</protein>
<dbReference type="EMBL" id="JAGETR010000051">
    <property type="protein sequence ID" value="MBO2006808.1"/>
    <property type="molecule type" value="Genomic_DNA"/>
</dbReference>
<organism evidence="3">
    <name type="scientific">Serratia marcescens</name>
    <dbReference type="NCBI Taxonomy" id="615"/>
    <lineage>
        <taxon>Bacteria</taxon>
        <taxon>Pseudomonadati</taxon>
        <taxon>Pseudomonadota</taxon>
        <taxon>Gammaproteobacteria</taxon>
        <taxon>Enterobacterales</taxon>
        <taxon>Yersiniaceae</taxon>
        <taxon>Serratia</taxon>
    </lineage>
</organism>
<evidence type="ECO:0000259" key="2">
    <source>
        <dbReference type="Pfam" id="PF00005"/>
    </source>
</evidence>
<keyword evidence="3" id="KW-0067">ATP-binding</keyword>
<dbReference type="InterPro" id="IPR027417">
    <property type="entry name" value="P-loop_NTPase"/>
</dbReference>
<proteinExistence type="predicted"/>
<dbReference type="Gene3D" id="3.40.50.300">
    <property type="entry name" value="P-loop containing nucleotide triphosphate hydrolases"/>
    <property type="match status" value="1"/>
</dbReference>
<dbReference type="GO" id="GO:0005524">
    <property type="term" value="F:ATP binding"/>
    <property type="evidence" value="ECO:0007669"/>
    <property type="project" value="UniProtKB-KW"/>
</dbReference>
<keyword evidence="1" id="KW-0813">Transport</keyword>
<dbReference type="SUPFAM" id="SSF52540">
    <property type="entry name" value="P-loop containing nucleoside triphosphate hydrolases"/>
    <property type="match status" value="1"/>
</dbReference>
<name>A0A939SV74_SERMA</name>
<dbReference type="PANTHER" id="PTHR24221:SF402">
    <property type="entry name" value="IRON-SULFUR CLUSTERS TRANSPORTER ABCB7, MITOCHONDRIAL"/>
    <property type="match status" value="1"/>
</dbReference>
<dbReference type="InterPro" id="IPR039421">
    <property type="entry name" value="Type_1_exporter"/>
</dbReference>
<dbReference type="GO" id="GO:0006879">
    <property type="term" value="P:intracellular iron ion homeostasis"/>
    <property type="evidence" value="ECO:0007669"/>
    <property type="project" value="TreeGrafter"/>
</dbReference>
<reference evidence="3" key="1">
    <citation type="submission" date="2021-03" db="EMBL/GenBank/DDBJ databases">
        <title>Molecular epidemiology and mechanisms of colistin and carbapenem resistance in Enterobacteriaceae from clinical isolates, the environment and porcine samples in Pretoria, South Africa.</title>
        <authorList>
            <person name="Bogoshi D."/>
            <person name="Mbelle N.M."/>
            <person name="Naidoo V."/>
            <person name="Osei Sekyere J."/>
        </authorList>
    </citation>
    <scope>NUCLEOTIDE SEQUENCE</scope>
    <source>
        <strain evidence="3">C080</strain>
    </source>
</reference>
<dbReference type="PANTHER" id="PTHR24221">
    <property type="entry name" value="ATP-BINDING CASSETTE SUB-FAMILY B"/>
    <property type="match status" value="1"/>
</dbReference>
<dbReference type="Pfam" id="PF00005">
    <property type="entry name" value="ABC_tran"/>
    <property type="match status" value="1"/>
</dbReference>